<evidence type="ECO:0000313" key="2">
    <source>
        <dbReference type="EMBL" id="KFI30095.1"/>
    </source>
</evidence>
<organism evidence="2 3">
    <name type="scientific">Haematobacter massiliensis</name>
    <dbReference type="NCBI Taxonomy" id="195105"/>
    <lineage>
        <taxon>Bacteria</taxon>
        <taxon>Pseudomonadati</taxon>
        <taxon>Pseudomonadota</taxon>
        <taxon>Alphaproteobacteria</taxon>
        <taxon>Rhodobacterales</taxon>
        <taxon>Paracoccaceae</taxon>
        <taxon>Haematobacter</taxon>
    </lineage>
</organism>
<proteinExistence type="predicted"/>
<name>A0A086Y745_9RHOB</name>
<keyword evidence="3" id="KW-1185">Reference proteome</keyword>
<feature type="region of interest" description="Disordered" evidence="1">
    <location>
        <begin position="67"/>
        <end position="119"/>
    </location>
</feature>
<dbReference type="RefSeq" id="WP_035710040.1">
    <property type="nucleotide sequence ID" value="NZ_JGYG01000004.1"/>
</dbReference>
<gene>
    <name evidence="2" type="ORF">CN97_15210</name>
</gene>
<evidence type="ECO:0000313" key="3">
    <source>
        <dbReference type="Proteomes" id="UP000028826"/>
    </source>
</evidence>
<dbReference type="GeneID" id="39676746"/>
<protein>
    <submittedName>
        <fullName evidence="2">Uncharacterized protein</fullName>
    </submittedName>
</protein>
<comment type="caution">
    <text evidence="2">The sequence shown here is derived from an EMBL/GenBank/DDBJ whole genome shotgun (WGS) entry which is preliminary data.</text>
</comment>
<evidence type="ECO:0000256" key="1">
    <source>
        <dbReference type="SAM" id="MobiDB-lite"/>
    </source>
</evidence>
<sequence>MCDVAFDLNAHVLTDLGEVTARAGIASEGDGIFSHGNGVAAHSRAETMEAAAGAADMAATAVPSALASGLKKRRPGQPGAAGRRRCDHRPIFRSPHPVDPAGGGHGGGSCRDSCTAGVM</sequence>
<reference evidence="2 3" key="1">
    <citation type="submission" date="2014-03" db="EMBL/GenBank/DDBJ databases">
        <title>Genome of Haematobacter massiliensis CCUG 47968.</title>
        <authorList>
            <person name="Wang D."/>
            <person name="Wang G."/>
        </authorList>
    </citation>
    <scope>NUCLEOTIDE SEQUENCE [LARGE SCALE GENOMIC DNA]</scope>
    <source>
        <strain evidence="2 3">CCUG 47968</strain>
    </source>
</reference>
<dbReference type="Proteomes" id="UP000028826">
    <property type="component" value="Unassembled WGS sequence"/>
</dbReference>
<dbReference type="AlphaFoldDB" id="A0A086Y745"/>
<accession>A0A086Y745</accession>
<dbReference type="EMBL" id="JGYG01000004">
    <property type="protein sequence ID" value="KFI30095.1"/>
    <property type="molecule type" value="Genomic_DNA"/>
</dbReference>
<dbReference type="STRING" id="195105.CN97_15210"/>